<dbReference type="PANTHER" id="PTHR31252:SF11">
    <property type="entry name" value="DUF4419 DOMAIN-CONTAINING PROTEIN"/>
    <property type="match status" value="1"/>
</dbReference>
<sequence length="408" mass="44822">MPAVVKPDPLTSGSGRNRDRVASSPLDLLRRVSDRHYGSVAQHQIAIRRSHFSVANDGIGSVVPNKNGFTYTVIRAWQQDLHLKIRPDDVWLAILAQLSFFVNENAEALRSVFVAHQGRIELVVDARPATIETVDVGVVAQKLAGMVEERLKDPNIATTLLPKFTTTTPHDQTTAAIVFLGAMKEYFGYGVMFGCSFPSVTLLGERSDWADMLQRVAWIGTIDHEESTAWALRLTKILEYMVASFDRPDDLDVKQFWLRAVHQCGAGSSSGIVTLSGWLTAFCWWSADGKRATNYSDEELDRLVHFAGKEGYQRLVLDGVEFPVIQRDEIPTGVVSVPMTFYQEGLDAVTGSLLAGSIGMQVVVDDDNETAVQPASGWWLFSSCPTQKPPPARPKPPPPPAVSTANDG</sequence>
<dbReference type="Proteomes" id="UP001302745">
    <property type="component" value="Unassembled WGS sequence"/>
</dbReference>
<keyword evidence="3" id="KW-1185">Reference proteome</keyword>
<evidence type="ECO:0000256" key="1">
    <source>
        <dbReference type="SAM" id="MobiDB-lite"/>
    </source>
</evidence>
<reference evidence="2" key="2">
    <citation type="submission" date="2023-05" db="EMBL/GenBank/DDBJ databases">
        <authorList>
            <consortium name="Lawrence Berkeley National Laboratory"/>
            <person name="Steindorff A."/>
            <person name="Hensen N."/>
            <person name="Bonometti L."/>
            <person name="Westerberg I."/>
            <person name="Brannstrom I.O."/>
            <person name="Guillou S."/>
            <person name="Cros-Aarteil S."/>
            <person name="Calhoun S."/>
            <person name="Haridas S."/>
            <person name="Kuo A."/>
            <person name="Mondo S."/>
            <person name="Pangilinan J."/>
            <person name="Riley R."/>
            <person name="Labutti K."/>
            <person name="Andreopoulos B."/>
            <person name="Lipzen A."/>
            <person name="Chen C."/>
            <person name="Yanf M."/>
            <person name="Daum C."/>
            <person name="Ng V."/>
            <person name="Clum A."/>
            <person name="Ohm R."/>
            <person name="Martin F."/>
            <person name="Silar P."/>
            <person name="Natvig D."/>
            <person name="Lalanne C."/>
            <person name="Gautier V."/>
            <person name="Ament-Velasquez S.L."/>
            <person name="Kruys A."/>
            <person name="Hutchinson M.I."/>
            <person name="Powell A.J."/>
            <person name="Barry K."/>
            <person name="Miller A.N."/>
            <person name="Grigoriev I.V."/>
            <person name="Debuchy R."/>
            <person name="Gladieux P."/>
            <person name="Thoren M.H."/>
            <person name="Johannesson H."/>
        </authorList>
    </citation>
    <scope>NUCLEOTIDE SEQUENCE</scope>
    <source>
        <strain evidence="2">CBS 538.74</strain>
    </source>
</reference>
<evidence type="ECO:0000313" key="3">
    <source>
        <dbReference type="Proteomes" id="UP001302745"/>
    </source>
</evidence>
<dbReference type="Pfam" id="PF14388">
    <property type="entry name" value="DUF4419"/>
    <property type="match status" value="1"/>
</dbReference>
<dbReference type="InterPro" id="IPR025533">
    <property type="entry name" value="DUF4419"/>
</dbReference>
<proteinExistence type="predicted"/>
<feature type="region of interest" description="Disordered" evidence="1">
    <location>
        <begin position="1"/>
        <end position="21"/>
    </location>
</feature>
<name>A0AAN6ZRR2_9PEZI</name>
<feature type="compositionally biased region" description="Pro residues" evidence="1">
    <location>
        <begin position="387"/>
        <end position="401"/>
    </location>
</feature>
<protein>
    <submittedName>
        <fullName evidence="2">Uncharacterized protein</fullName>
    </submittedName>
</protein>
<gene>
    <name evidence="2" type="ORF">C8A00DRAFT_47655</name>
</gene>
<dbReference type="PANTHER" id="PTHR31252">
    <property type="entry name" value="DUF4419 DOMAIN-CONTAINING PROTEIN"/>
    <property type="match status" value="1"/>
</dbReference>
<evidence type="ECO:0000313" key="2">
    <source>
        <dbReference type="EMBL" id="KAK4148492.1"/>
    </source>
</evidence>
<organism evidence="2 3">
    <name type="scientific">Chaetomidium leptoderma</name>
    <dbReference type="NCBI Taxonomy" id="669021"/>
    <lineage>
        <taxon>Eukaryota</taxon>
        <taxon>Fungi</taxon>
        <taxon>Dikarya</taxon>
        <taxon>Ascomycota</taxon>
        <taxon>Pezizomycotina</taxon>
        <taxon>Sordariomycetes</taxon>
        <taxon>Sordariomycetidae</taxon>
        <taxon>Sordariales</taxon>
        <taxon>Chaetomiaceae</taxon>
        <taxon>Chaetomidium</taxon>
    </lineage>
</organism>
<accession>A0AAN6ZRR2</accession>
<feature type="region of interest" description="Disordered" evidence="1">
    <location>
        <begin position="383"/>
        <end position="408"/>
    </location>
</feature>
<dbReference type="EMBL" id="MU857357">
    <property type="protein sequence ID" value="KAK4148492.1"/>
    <property type="molecule type" value="Genomic_DNA"/>
</dbReference>
<reference evidence="2" key="1">
    <citation type="journal article" date="2023" name="Mol. Phylogenet. Evol.">
        <title>Genome-scale phylogeny and comparative genomics of the fungal order Sordariales.</title>
        <authorList>
            <person name="Hensen N."/>
            <person name="Bonometti L."/>
            <person name="Westerberg I."/>
            <person name="Brannstrom I.O."/>
            <person name="Guillou S."/>
            <person name="Cros-Aarteil S."/>
            <person name="Calhoun S."/>
            <person name="Haridas S."/>
            <person name="Kuo A."/>
            <person name="Mondo S."/>
            <person name="Pangilinan J."/>
            <person name="Riley R."/>
            <person name="LaButti K."/>
            <person name="Andreopoulos B."/>
            <person name="Lipzen A."/>
            <person name="Chen C."/>
            <person name="Yan M."/>
            <person name="Daum C."/>
            <person name="Ng V."/>
            <person name="Clum A."/>
            <person name="Steindorff A."/>
            <person name="Ohm R.A."/>
            <person name="Martin F."/>
            <person name="Silar P."/>
            <person name="Natvig D.O."/>
            <person name="Lalanne C."/>
            <person name="Gautier V."/>
            <person name="Ament-Velasquez S.L."/>
            <person name="Kruys A."/>
            <person name="Hutchinson M.I."/>
            <person name="Powell A.J."/>
            <person name="Barry K."/>
            <person name="Miller A.N."/>
            <person name="Grigoriev I.V."/>
            <person name="Debuchy R."/>
            <person name="Gladieux P."/>
            <person name="Hiltunen Thoren M."/>
            <person name="Johannesson H."/>
        </authorList>
    </citation>
    <scope>NUCLEOTIDE SEQUENCE</scope>
    <source>
        <strain evidence="2">CBS 538.74</strain>
    </source>
</reference>
<dbReference type="AlphaFoldDB" id="A0AAN6ZRR2"/>
<comment type="caution">
    <text evidence="2">The sequence shown here is derived from an EMBL/GenBank/DDBJ whole genome shotgun (WGS) entry which is preliminary data.</text>
</comment>